<proteinExistence type="predicted"/>
<comment type="caution">
    <text evidence="2">The sequence shown here is derived from an EMBL/GenBank/DDBJ whole genome shotgun (WGS) entry which is preliminary data.</text>
</comment>
<accession>A0ABS4KXH1</accession>
<gene>
    <name evidence="2" type="ORF">J2Z77_000516</name>
</gene>
<dbReference type="PANTHER" id="PTHR30007:SF0">
    <property type="entry name" value="TRANSPOSASE"/>
    <property type="match status" value="1"/>
</dbReference>
<dbReference type="Pfam" id="PF01609">
    <property type="entry name" value="DDE_Tnp_1"/>
    <property type="match status" value="1"/>
</dbReference>
<reference evidence="2 3" key="1">
    <citation type="submission" date="2021-03" db="EMBL/GenBank/DDBJ databases">
        <title>Genomic Encyclopedia of Type Strains, Phase IV (KMG-IV): sequencing the most valuable type-strain genomes for metagenomic binning, comparative biology and taxonomic classification.</title>
        <authorList>
            <person name="Goeker M."/>
        </authorList>
    </citation>
    <scope>NUCLEOTIDE SEQUENCE [LARGE SCALE GENOMIC DNA]</scope>
    <source>
        <strain evidence="2 3">DSM 40526</strain>
    </source>
</reference>
<dbReference type="Proteomes" id="UP001519310">
    <property type="component" value="Unassembled WGS sequence"/>
</dbReference>
<protein>
    <submittedName>
        <fullName evidence="2">Transposase</fullName>
    </submittedName>
</protein>
<evidence type="ECO:0000313" key="2">
    <source>
        <dbReference type="EMBL" id="MBP2034732.1"/>
    </source>
</evidence>
<dbReference type="InterPro" id="IPR002559">
    <property type="entry name" value="Transposase_11"/>
</dbReference>
<name>A0ABS4KXH1_STRAV</name>
<sequence length="79" mass="9183">MSRPKDATGFVVLPRRWVVERTLAWLMHARRHARDYERLVQHSEALITWAVITLMTRRIAQRKGLSRPPLTPLQLGQAA</sequence>
<feature type="domain" description="Transposase IS4-like" evidence="1">
    <location>
        <begin position="4"/>
        <end position="53"/>
    </location>
</feature>
<evidence type="ECO:0000259" key="1">
    <source>
        <dbReference type="Pfam" id="PF01609"/>
    </source>
</evidence>
<dbReference type="EMBL" id="JAGGLQ010000001">
    <property type="protein sequence ID" value="MBP2034732.1"/>
    <property type="molecule type" value="Genomic_DNA"/>
</dbReference>
<organism evidence="2 3">
    <name type="scientific">Streptomyces avidinii</name>
    <dbReference type="NCBI Taxonomy" id="1895"/>
    <lineage>
        <taxon>Bacteria</taxon>
        <taxon>Bacillati</taxon>
        <taxon>Actinomycetota</taxon>
        <taxon>Actinomycetes</taxon>
        <taxon>Kitasatosporales</taxon>
        <taxon>Streptomycetaceae</taxon>
        <taxon>Streptomyces</taxon>
    </lineage>
</organism>
<dbReference type="PANTHER" id="PTHR30007">
    <property type="entry name" value="PHP DOMAIN PROTEIN"/>
    <property type="match status" value="1"/>
</dbReference>
<keyword evidence="3" id="KW-1185">Reference proteome</keyword>
<evidence type="ECO:0000313" key="3">
    <source>
        <dbReference type="Proteomes" id="UP001519310"/>
    </source>
</evidence>